<comment type="catalytic activity">
    <reaction evidence="7">
        <text>L-threonyl-[protein] + ATP = O-phospho-L-threonyl-[protein] + ADP + H(+)</text>
        <dbReference type="Rhea" id="RHEA:46608"/>
        <dbReference type="Rhea" id="RHEA-COMP:11060"/>
        <dbReference type="Rhea" id="RHEA-COMP:11605"/>
        <dbReference type="ChEBI" id="CHEBI:15378"/>
        <dbReference type="ChEBI" id="CHEBI:30013"/>
        <dbReference type="ChEBI" id="CHEBI:30616"/>
        <dbReference type="ChEBI" id="CHEBI:61977"/>
        <dbReference type="ChEBI" id="CHEBI:456216"/>
        <dbReference type="EC" id="2.7.11.1"/>
    </reaction>
</comment>
<proteinExistence type="predicted"/>
<dbReference type="SUPFAM" id="SSF56112">
    <property type="entry name" value="Protein kinase-like (PK-like)"/>
    <property type="match status" value="1"/>
</dbReference>
<reference evidence="10" key="1">
    <citation type="submission" date="2023-07" db="EMBL/GenBank/DDBJ databases">
        <authorList>
            <person name="Stuckert A."/>
        </authorList>
    </citation>
    <scope>NUCLEOTIDE SEQUENCE</scope>
</reference>
<dbReference type="SMART" id="SM00220">
    <property type="entry name" value="S_TKc"/>
    <property type="match status" value="1"/>
</dbReference>
<evidence type="ECO:0000256" key="8">
    <source>
        <dbReference type="ARBA" id="ARBA00048679"/>
    </source>
</evidence>
<dbReference type="PROSITE" id="PS00108">
    <property type="entry name" value="PROTEIN_KINASE_ST"/>
    <property type="match status" value="1"/>
</dbReference>
<evidence type="ECO:0000256" key="7">
    <source>
        <dbReference type="ARBA" id="ARBA00047899"/>
    </source>
</evidence>
<evidence type="ECO:0000256" key="5">
    <source>
        <dbReference type="ARBA" id="ARBA00022777"/>
    </source>
</evidence>
<dbReference type="EMBL" id="CAUEEQ010027107">
    <property type="protein sequence ID" value="CAJ0947667.1"/>
    <property type="molecule type" value="Genomic_DNA"/>
</dbReference>
<evidence type="ECO:0000259" key="9">
    <source>
        <dbReference type="PROSITE" id="PS50011"/>
    </source>
</evidence>
<dbReference type="Proteomes" id="UP001176940">
    <property type="component" value="Unassembled WGS sequence"/>
</dbReference>
<dbReference type="PANTHER" id="PTHR24346:SF86">
    <property type="entry name" value="NUAK FAMILY SNF1-LIKE KINASE 1"/>
    <property type="match status" value="1"/>
</dbReference>
<evidence type="ECO:0000256" key="1">
    <source>
        <dbReference type="ARBA" id="ARBA00012513"/>
    </source>
</evidence>
<protein>
    <recommendedName>
        <fullName evidence="1">non-specific serine/threonine protein kinase</fullName>
        <ecNumber evidence="1">2.7.11.1</ecNumber>
    </recommendedName>
</protein>
<dbReference type="EC" id="2.7.11.1" evidence="1"/>
<evidence type="ECO:0000256" key="2">
    <source>
        <dbReference type="ARBA" id="ARBA00022527"/>
    </source>
</evidence>
<name>A0ABN9LPZ7_9NEOB</name>
<dbReference type="InterPro" id="IPR000719">
    <property type="entry name" value="Prot_kinase_dom"/>
</dbReference>
<comment type="catalytic activity">
    <reaction evidence="8">
        <text>L-seryl-[protein] + ATP = O-phospho-L-seryl-[protein] + ADP + H(+)</text>
        <dbReference type="Rhea" id="RHEA:17989"/>
        <dbReference type="Rhea" id="RHEA-COMP:9863"/>
        <dbReference type="Rhea" id="RHEA-COMP:11604"/>
        <dbReference type="ChEBI" id="CHEBI:15378"/>
        <dbReference type="ChEBI" id="CHEBI:29999"/>
        <dbReference type="ChEBI" id="CHEBI:30616"/>
        <dbReference type="ChEBI" id="CHEBI:83421"/>
        <dbReference type="ChEBI" id="CHEBI:456216"/>
        <dbReference type="EC" id="2.7.11.1"/>
    </reaction>
</comment>
<dbReference type="PROSITE" id="PS50011">
    <property type="entry name" value="PROTEIN_KINASE_DOM"/>
    <property type="match status" value="1"/>
</dbReference>
<comment type="caution">
    <text evidence="10">The sequence shown here is derived from an EMBL/GenBank/DDBJ whole genome shotgun (WGS) entry which is preliminary data.</text>
</comment>
<evidence type="ECO:0000313" key="11">
    <source>
        <dbReference type="Proteomes" id="UP001176940"/>
    </source>
</evidence>
<evidence type="ECO:0000256" key="3">
    <source>
        <dbReference type="ARBA" id="ARBA00022679"/>
    </source>
</evidence>
<evidence type="ECO:0000256" key="4">
    <source>
        <dbReference type="ARBA" id="ARBA00022741"/>
    </source>
</evidence>
<evidence type="ECO:0000313" key="10">
    <source>
        <dbReference type="EMBL" id="CAJ0947667.1"/>
    </source>
</evidence>
<keyword evidence="11" id="KW-1185">Reference proteome</keyword>
<feature type="domain" description="Protein kinase" evidence="9">
    <location>
        <begin position="1"/>
        <end position="232"/>
    </location>
</feature>
<sequence length="232" mass="26054">MMFYLNYEQLSKKRIPNVFENKDKIVIIMEYASKGELYDYISERRRLSERETRHFFRQIVSAVHYCHKNGVVHRDLKLENILLDENGNIKGRSRCGLVKWVSQVRSRASHLHSMTSSSGLHAAAPAQAYFVCPVEGRAKYCSAQAPKMGGAGADLRHPFDQTASGPPLGYFGGLSTALQNAVDKPLMTIADFGLSNLYQKDKFLQTFCGSPLYASPEIVNGKPYRGPEMLVD</sequence>
<keyword evidence="2" id="KW-0723">Serine/threonine-protein kinase</keyword>
<gene>
    <name evidence="10" type="ORF">RIMI_LOCUS11783590</name>
</gene>
<dbReference type="Gene3D" id="1.10.510.10">
    <property type="entry name" value="Transferase(Phosphotransferase) domain 1"/>
    <property type="match status" value="2"/>
</dbReference>
<dbReference type="InterPro" id="IPR008271">
    <property type="entry name" value="Ser/Thr_kinase_AS"/>
</dbReference>
<organism evidence="10 11">
    <name type="scientific">Ranitomeya imitator</name>
    <name type="common">mimic poison frog</name>
    <dbReference type="NCBI Taxonomy" id="111125"/>
    <lineage>
        <taxon>Eukaryota</taxon>
        <taxon>Metazoa</taxon>
        <taxon>Chordata</taxon>
        <taxon>Craniata</taxon>
        <taxon>Vertebrata</taxon>
        <taxon>Euteleostomi</taxon>
        <taxon>Amphibia</taxon>
        <taxon>Batrachia</taxon>
        <taxon>Anura</taxon>
        <taxon>Neobatrachia</taxon>
        <taxon>Hyloidea</taxon>
        <taxon>Dendrobatidae</taxon>
        <taxon>Dendrobatinae</taxon>
        <taxon>Ranitomeya</taxon>
    </lineage>
</organism>
<keyword evidence="3" id="KW-0808">Transferase</keyword>
<dbReference type="InterPro" id="IPR011009">
    <property type="entry name" value="Kinase-like_dom_sf"/>
</dbReference>
<evidence type="ECO:0000256" key="6">
    <source>
        <dbReference type="ARBA" id="ARBA00022840"/>
    </source>
</evidence>
<dbReference type="PANTHER" id="PTHR24346">
    <property type="entry name" value="MAP/MICROTUBULE AFFINITY-REGULATING KINASE"/>
    <property type="match status" value="1"/>
</dbReference>
<keyword evidence="4" id="KW-0547">Nucleotide-binding</keyword>
<dbReference type="Pfam" id="PF00069">
    <property type="entry name" value="Pkinase"/>
    <property type="match status" value="1"/>
</dbReference>
<keyword evidence="5" id="KW-0418">Kinase</keyword>
<keyword evidence="6" id="KW-0067">ATP-binding</keyword>
<accession>A0ABN9LPZ7</accession>